<dbReference type="EMBL" id="CYXY01000001">
    <property type="protein sequence ID" value="CUM69710.1"/>
    <property type="molecule type" value="Genomic_DNA"/>
</dbReference>
<feature type="chain" id="PRO_5008010357" evidence="1">
    <location>
        <begin position="32"/>
        <end position="231"/>
    </location>
</feature>
<feature type="signal peptide" evidence="1">
    <location>
        <begin position="1"/>
        <end position="31"/>
    </location>
</feature>
<reference evidence="2 3" key="1">
    <citation type="submission" date="2015-09" db="EMBL/GenBank/DDBJ databases">
        <authorList>
            <consortium name="Pathogen Informatics"/>
        </authorList>
    </citation>
    <scope>NUCLEOTIDE SEQUENCE [LARGE SCALE GENOMIC DNA]</scope>
    <source>
        <strain evidence="2 3">2789STDY5834959</strain>
    </source>
</reference>
<accession>A0A173QVR0</accession>
<name>A0A173QVR0_ANAHA</name>
<evidence type="ECO:0000313" key="2">
    <source>
        <dbReference type="EMBL" id="CUM69710.1"/>
    </source>
</evidence>
<dbReference type="RefSeq" id="WP_055072147.1">
    <property type="nucleotide sequence ID" value="NZ_BAABXM010000001.1"/>
</dbReference>
<sequence length="231" mass="26352">MKLKNLTKKLTTLAITALMATTLVSTQNVLAASKKAQKKANKAYAQAIKKNKVAKFTSYSLIEVTGGGTKELVTVNLNSNAEGKARNLNIYTYNKGKVKKIWSTSDQIIAYNKKQKTIAGLQYSVLSENGSESEKYYIYKYDGKKIVKKASYFFEREGHFEDEDGNKVTTNLEKSEKTVHRVIDKEIYSKKEKGKLTYISERQYRSATKNDVRVWAYNNTTKKELIKKLRK</sequence>
<gene>
    <name evidence="2" type="ORF">ERS852571_00019</name>
</gene>
<dbReference type="AlphaFoldDB" id="A0A173QVR0"/>
<proteinExistence type="predicted"/>
<evidence type="ECO:0000256" key="1">
    <source>
        <dbReference type="SAM" id="SignalP"/>
    </source>
</evidence>
<organism evidence="2 3">
    <name type="scientific">Anaerostipes hadrus</name>
    <dbReference type="NCBI Taxonomy" id="649756"/>
    <lineage>
        <taxon>Bacteria</taxon>
        <taxon>Bacillati</taxon>
        <taxon>Bacillota</taxon>
        <taxon>Clostridia</taxon>
        <taxon>Lachnospirales</taxon>
        <taxon>Lachnospiraceae</taxon>
        <taxon>Anaerostipes</taxon>
    </lineage>
</organism>
<evidence type="ECO:0000313" key="3">
    <source>
        <dbReference type="Proteomes" id="UP000095553"/>
    </source>
</evidence>
<dbReference type="Proteomes" id="UP000095553">
    <property type="component" value="Unassembled WGS sequence"/>
</dbReference>
<keyword evidence="1" id="KW-0732">Signal</keyword>
<protein>
    <submittedName>
        <fullName evidence="2">Uncharacterized protein</fullName>
    </submittedName>
</protein>